<dbReference type="EMBL" id="JADFTS010000001">
    <property type="protein sequence ID" value="KAF9624458.1"/>
    <property type="molecule type" value="Genomic_DNA"/>
</dbReference>
<dbReference type="PANTHER" id="PTHR33914">
    <property type="entry name" value="18S PRE-RIBOSOMAL ASSEMBLY PROTEIN GAR2-LIKE PROTEIN"/>
    <property type="match status" value="1"/>
</dbReference>
<keyword evidence="3" id="KW-1185">Reference proteome</keyword>
<feature type="region of interest" description="Disordered" evidence="1">
    <location>
        <begin position="358"/>
        <end position="401"/>
    </location>
</feature>
<dbReference type="InterPro" id="IPR040378">
    <property type="entry name" value="BASL"/>
</dbReference>
<feature type="compositionally biased region" description="Polar residues" evidence="1">
    <location>
        <begin position="303"/>
        <end position="320"/>
    </location>
</feature>
<dbReference type="PANTHER" id="PTHR33914:SF2">
    <property type="entry name" value="OS02G0582100 PROTEIN"/>
    <property type="match status" value="1"/>
</dbReference>
<organism evidence="2 3">
    <name type="scientific">Coptis chinensis</name>
    <dbReference type="NCBI Taxonomy" id="261450"/>
    <lineage>
        <taxon>Eukaryota</taxon>
        <taxon>Viridiplantae</taxon>
        <taxon>Streptophyta</taxon>
        <taxon>Embryophyta</taxon>
        <taxon>Tracheophyta</taxon>
        <taxon>Spermatophyta</taxon>
        <taxon>Magnoliopsida</taxon>
        <taxon>Ranunculales</taxon>
        <taxon>Ranunculaceae</taxon>
        <taxon>Coptidoideae</taxon>
        <taxon>Coptis</taxon>
    </lineage>
</organism>
<sequence>MGEDKRNLVSNRNIKKSDIETESLPTREKFEDVRYVPKLHDLLAMENSLKGGGKEIGDPFLSNGINLYEKETKFYTDKSVTECELPELVVCFKEGDYHVVKDIVIDDGLPSLNKFLVDNGEVHNDKFFSSHSGLDVDGDLTKEILGNVPRISNGTNPFIECDDTSDVAKNSCAESFIQNGEENFDETGNVDNAAPTFKGTNPFVERDSKTDAANISGFEDFIEKEEENLDDSLNLKCASPNLNGTNPFLECDGQVDVTEKSGCESMIGNGEGDTDERMSGIFDEKMMPETVLLAQEVDAGNSLEPSNLDGSKNQQQSNQDTSKEHSADSMMPSAAEELNHLNQAEEVPFNNQVEKGSITYDFDSSSPATSGREEDFEKSESVQTLNRPSIEEETLDSRTASSRSFFIQHGYGETSFSAEGPLSGPITYSGPIPYSGSISLRSDSSTTSTRSFAFPILHSEWSSSPVKMAKADKRQFRKQQGWRRSLLCCRF</sequence>
<dbReference type="Proteomes" id="UP000631114">
    <property type="component" value="Unassembled WGS sequence"/>
</dbReference>
<name>A0A835M9D9_9MAGN</name>
<feature type="compositionally biased region" description="Basic and acidic residues" evidence="1">
    <location>
        <begin position="371"/>
        <end position="380"/>
    </location>
</feature>
<protein>
    <submittedName>
        <fullName evidence="2">Uncharacterized protein</fullName>
    </submittedName>
</protein>
<dbReference type="AlphaFoldDB" id="A0A835M9D9"/>
<accession>A0A835M9D9</accession>
<evidence type="ECO:0000313" key="2">
    <source>
        <dbReference type="EMBL" id="KAF9624458.1"/>
    </source>
</evidence>
<comment type="caution">
    <text evidence="2">The sequence shown here is derived from an EMBL/GenBank/DDBJ whole genome shotgun (WGS) entry which is preliminary data.</text>
</comment>
<feature type="region of interest" description="Disordered" evidence="1">
    <location>
        <begin position="301"/>
        <end position="333"/>
    </location>
</feature>
<evidence type="ECO:0000256" key="1">
    <source>
        <dbReference type="SAM" id="MobiDB-lite"/>
    </source>
</evidence>
<reference evidence="2 3" key="1">
    <citation type="submission" date="2020-10" db="EMBL/GenBank/DDBJ databases">
        <title>The Coptis chinensis genome and diversification of protoberbering-type alkaloids.</title>
        <authorList>
            <person name="Wang B."/>
            <person name="Shu S."/>
            <person name="Song C."/>
            <person name="Liu Y."/>
        </authorList>
    </citation>
    <scope>NUCLEOTIDE SEQUENCE [LARGE SCALE GENOMIC DNA]</scope>
    <source>
        <strain evidence="2">HL-2020</strain>
        <tissue evidence="2">Leaf</tissue>
    </source>
</reference>
<gene>
    <name evidence="2" type="ORF">IFM89_011466</name>
</gene>
<evidence type="ECO:0000313" key="3">
    <source>
        <dbReference type="Proteomes" id="UP000631114"/>
    </source>
</evidence>
<dbReference type="GO" id="GO:0009786">
    <property type="term" value="P:regulation of asymmetric cell division"/>
    <property type="evidence" value="ECO:0007669"/>
    <property type="project" value="InterPro"/>
</dbReference>
<dbReference type="OrthoDB" id="1911032at2759"/>
<proteinExistence type="predicted"/>